<proteinExistence type="predicted"/>
<gene>
    <name evidence="1" type="ORF">M8818_001714</name>
</gene>
<organism evidence="1 2">
    <name type="scientific">Zalaria obscura</name>
    <dbReference type="NCBI Taxonomy" id="2024903"/>
    <lineage>
        <taxon>Eukaryota</taxon>
        <taxon>Fungi</taxon>
        <taxon>Dikarya</taxon>
        <taxon>Ascomycota</taxon>
        <taxon>Pezizomycotina</taxon>
        <taxon>Dothideomycetes</taxon>
        <taxon>Dothideomycetidae</taxon>
        <taxon>Dothideales</taxon>
        <taxon>Zalariaceae</taxon>
        <taxon>Zalaria</taxon>
    </lineage>
</organism>
<evidence type="ECO:0000313" key="1">
    <source>
        <dbReference type="EMBL" id="KAK8216751.1"/>
    </source>
</evidence>
<protein>
    <submittedName>
        <fullName evidence="1">Uncharacterized protein</fullName>
    </submittedName>
</protein>
<dbReference type="EMBL" id="JAMKPW020000007">
    <property type="protein sequence ID" value="KAK8216751.1"/>
    <property type="molecule type" value="Genomic_DNA"/>
</dbReference>
<keyword evidence="2" id="KW-1185">Reference proteome</keyword>
<name>A0ACC3SJ54_9PEZI</name>
<comment type="caution">
    <text evidence="1">The sequence shown here is derived from an EMBL/GenBank/DDBJ whole genome shotgun (WGS) entry which is preliminary data.</text>
</comment>
<accession>A0ACC3SJ54</accession>
<sequence length="125" mass="13821">MPLKSLKQEYSCFTGYSQVRERRLVENEKLLEGGGGKGLSTYRRHGLPHDSQPAAPALRGAESCCIRYDGNVLVEDRGPLVTRSELRLGTSFLLKLGSCGTRYSRVGGYDKPSKCQHVHAALLLR</sequence>
<reference evidence="1" key="1">
    <citation type="submission" date="2024-02" db="EMBL/GenBank/DDBJ databases">
        <title>Metagenome Assembled Genome of Zalaria obscura JY119.</title>
        <authorList>
            <person name="Vighnesh L."/>
            <person name="Jagadeeshwari U."/>
            <person name="Venkata Ramana C."/>
            <person name="Sasikala C."/>
        </authorList>
    </citation>
    <scope>NUCLEOTIDE SEQUENCE</scope>
    <source>
        <strain evidence="1">JY119</strain>
    </source>
</reference>
<evidence type="ECO:0000313" key="2">
    <source>
        <dbReference type="Proteomes" id="UP001320706"/>
    </source>
</evidence>
<dbReference type="Proteomes" id="UP001320706">
    <property type="component" value="Unassembled WGS sequence"/>
</dbReference>